<dbReference type="AlphaFoldDB" id="A0A5C5V9C1"/>
<feature type="chain" id="PRO_5023098749" evidence="1">
    <location>
        <begin position="29"/>
        <end position="263"/>
    </location>
</feature>
<feature type="signal peptide" evidence="1">
    <location>
        <begin position="1"/>
        <end position="28"/>
    </location>
</feature>
<name>A0A5C5V9C1_9BACT</name>
<keyword evidence="3" id="KW-1185">Reference proteome</keyword>
<keyword evidence="1" id="KW-0732">Signal</keyword>
<reference evidence="2 3" key="1">
    <citation type="submission" date="2019-02" db="EMBL/GenBank/DDBJ databases">
        <title>Deep-cultivation of Planctomycetes and their phenomic and genomic characterization uncovers novel biology.</title>
        <authorList>
            <person name="Wiegand S."/>
            <person name="Jogler M."/>
            <person name="Boedeker C."/>
            <person name="Pinto D."/>
            <person name="Vollmers J."/>
            <person name="Rivas-Marin E."/>
            <person name="Kohn T."/>
            <person name="Peeters S.H."/>
            <person name="Heuer A."/>
            <person name="Rast P."/>
            <person name="Oberbeckmann S."/>
            <person name="Bunk B."/>
            <person name="Jeske O."/>
            <person name="Meyerdierks A."/>
            <person name="Storesund J.E."/>
            <person name="Kallscheuer N."/>
            <person name="Luecker S."/>
            <person name="Lage O.M."/>
            <person name="Pohl T."/>
            <person name="Merkel B.J."/>
            <person name="Hornburger P."/>
            <person name="Mueller R.-W."/>
            <person name="Bruemmer F."/>
            <person name="Labrenz M."/>
            <person name="Spormann A.M."/>
            <person name="Op Den Camp H."/>
            <person name="Overmann J."/>
            <person name="Amann R."/>
            <person name="Jetten M.S.M."/>
            <person name="Mascher T."/>
            <person name="Medema M.H."/>
            <person name="Devos D.P."/>
            <person name="Kaster A.-K."/>
            <person name="Ovreas L."/>
            <person name="Rohde M."/>
            <person name="Galperin M.Y."/>
            <person name="Jogler C."/>
        </authorList>
    </citation>
    <scope>NUCLEOTIDE SEQUENCE [LARGE SCALE GENOMIC DNA]</scope>
    <source>
        <strain evidence="2 3">KOR34</strain>
    </source>
</reference>
<dbReference type="PROSITE" id="PS51257">
    <property type="entry name" value="PROKAR_LIPOPROTEIN"/>
    <property type="match status" value="1"/>
</dbReference>
<protein>
    <submittedName>
        <fullName evidence="2">Uncharacterized protein</fullName>
    </submittedName>
</protein>
<evidence type="ECO:0000313" key="3">
    <source>
        <dbReference type="Proteomes" id="UP000316714"/>
    </source>
</evidence>
<comment type="caution">
    <text evidence="2">The sequence shown here is derived from an EMBL/GenBank/DDBJ whole genome shotgun (WGS) entry which is preliminary data.</text>
</comment>
<evidence type="ECO:0000256" key="1">
    <source>
        <dbReference type="SAM" id="SignalP"/>
    </source>
</evidence>
<dbReference type="OrthoDB" id="282702at2"/>
<sequence length="263" mass="28747" precursor="true">MTNSTKSTISRRRLSTALCLALAPSLLATGCATLRDSAPMKLARKIDIPNGIPWKHQEHREGDPRKMVVTWTDAVRHQSGAGAERGFGGRIFFYDRDESDPIKVDGQLVVYAFDETDRLPTDNRPTKRYVFPAEQFVKHVSESELGVSYSVWLPWDATGGAATDVSLIARFEPNAGGNLVVSEQTRQRLPGAMDPIDTMIAGQENRPQVTRVASTQPIGAGQATVTNAGYQSTPPMPAVGAIKHSGMETTTIKLPSRPRRFTN</sequence>
<accession>A0A5C5V9C1</accession>
<organism evidence="2 3">
    <name type="scientific">Posidoniimonas corsicana</name>
    <dbReference type="NCBI Taxonomy" id="1938618"/>
    <lineage>
        <taxon>Bacteria</taxon>
        <taxon>Pseudomonadati</taxon>
        <taxon>Planctomycetota</taxon>
        <taxon>Planctomycetia</taxon>
        <taxon>Pirellulales</taxon>
        <taxon>Lacipirellulaceae</taxon>
        <taxon>Posidoniimonas</taxon>
    </lineage>
</organism>
<gene>
    <name evidence="2" type="ORF">KOR34_00450</name>
</gene>
<proteinExistence type="predicted"/>
<dbReference type="Proteomes" id="UP000316714">
    <property type="component" value="Unassembled WGS sequence"/>
</dbReference>
<dbReference type="RefSeq" id="WP_146561114.1">
    <property type="nucleotide sequence ID" value="NZ_SIHJ01000001.1"/>
</dbReference>
<evidence type="ECO:0000313" key="2">
    <source>
        <dbReference type="EMBL" id="TWT35158.1"/>
    </source>
</evidence>
<dbReference type="EMBL" id="SIHJ01000001">
    <property type="protein sequence ID" value="TWT35158.1"/>
    <property type="molecule type" value="Genomic_DNA"/>
</dbReference>